<name>A0A6A6Y2A2_9PEZI</name>
<dbReference type="RefSeq" id="XP_033569905.1">
    <property type="nucleotide sequence ID" value="XM_033726917.1"/>
</dbReference>
<dbReference type="GeneID" id="54467810"/>
<dbReference type="EMBL" id="MU003720">
    <property type="protein sequence ID" value="KAF2802941.1"/>
    <property type="molecule type" value="Genomic_DNA"/>
</dbReference>
<dbReference type="SUPFAM" id="SSF52047">
    <property type="entry name" value="RNI-like"/>
    <property type="match status" value="1"/>
</dbReference>
<gene>
    <name evidence="1 3" type="ORF">BDZ99DRAFT_548222</name>
</gene>
<evidence type="ECO:0000313" key="2">
    <source>
        <dbReference type="Proteomes" id="UP000504636"/>
    </source>
</evidence>
<evidence type="ECO:0000313" key="1">
    <source>
        <dbReference type="EMBL" id="KAF2802941.1"/>
    </source>
</evidence>
<organism evidence="1">
    <name type="scientific">Mytilinidion resinicola</name>
    <dbReference type="NCBI Taxonomy" id="574789"/>
    <lineage>
        <taxon>Eukaryota</taxon>
        <taxon>Fungi</taxon>
        <taxon>Dikarya</taxon>
        <taxon>Ascomycota</taxon>
        <taxon>Pezizomycotina</taxon>
        <taxon>Dothideomycetes</taxon>
        <taxon>Pleosporomycetidae</taxon>
        <taxon>Mytilinidiales</taxon>
        <taxon>Mytilinidiaceae</taxon>
        <taxon>Mytilinidion</taxon>
    </lineage>
</organism>
<sequence>MDYKRLLHNERSLRSLDIALSHACVSALAPPLFQNLSSLKVLNLTILDQRAYLSLPGSFPTLPLSLEQLCIIVPRGLHAWTTADFSRSMIGACISLPRLRTLDLRENMPGVLDMLSRCVNFVALKSLALWHLEQIASFLYQLKNNFKNSKPQLTYLAVSEPRSAMSTTTDPGFLQSLNAFLDCFQGLAHLHVCTNGDFAGSLRSFIRHGQTLKTLGLFAMSGPLPLTCPHIEQLGVQFPPLTLAELPARDGDYRAYIDSIQCLSKIKTLYVLTLPDGTSIFHHNLTYSTTLKTIDTYLKETTEYIFAYFAAKKNCTNLNIITIGTHEPRQNIMRIGALGTAEVVIGKRHFMKATYTDLLGQNVSTAVPIHS</sequence>
<reference evidence="3" key="2">
    <citation type="submission" date="2020-04" db="EMBL/GenBank/DDBJ databases">
        <authorList>
            <consortium name="NCBI Genome Project"/>
        </authorList>
    </citation>
    <scope>NUCLEOTIDE SEQUENCE</scope>
    <source>
        <strain evidence="3">CBS 304.34</strain>
    </source>
</reference>
<keyword evidence="2" id="KW-1185">Reference proteome</keyword>
<dbReference type="AlphaFoldDB" id="A0A6A6Y2A2"/>
<evidence type="ECO:0000313" key="3">
    <source>
        <dbReference type="RefSeq" id="XP_033569905.1"/>
    </source>
</evidence>
<reference evidence="1 3" key="1">
    <citation type="journal article" date="2020" name="Stud. Mycol.">
        <title>101 Dothideomycetes genomes: a test case for predicting lifestyles and emergence of pathogens.</title>
        <authorList>
            <person name="Haridas S."/>
            <person name="Albert R."/>
            <person name="Binder M."/>
            <person name="Bloem J."/>
            <person name="Labutti K."/>
            <person name="Salamov A."/>
            <person name="Andreopoulos B."/>
            <person name="Baker S."/>
            <person name="Barry K."/>
            <person name="Bills G."/>
            <person name="Bluhm B."/>
            <person name="Cannon C."/>
            <person name="Castanera R."/>
            <person name="Culley D."/>
            <person name="Daum C."/>
            <person name="Ezra D."/>
            <person name="Gonzalez J."/>
            <person name="Henrissat B."/>
            <person name="Kuo A."/>
            <person name="Liang C."/>
            <person name="Lipzen A."/>
            <person name="Lutzoni F."/>
            <person name="Magnuson J."/>
            <person name="Mondo S."/>
            <person name="Nolan M."/>
            <person name="Ohm R."/>
            <person name="Pangilinan J."/>
            <person name="Park H.-J."/>
            <person name="Ramirez L."/>
            <person name="Alfaro M."/>
            <person name="Sun H."/>
            <person name="Tritt A."/>
            <person name="Yoshinaga Y."/>
            <person name="Zwiers L.-H."/>
            <person name="Turgeon B."/>
            <person name="Goodwin S."/>
            <person name="Spatafora J."/>
            <person name="Crous P."/>
            <person name="Grigoriev I."/>
        </authorList>
    </citation>
    <scope>NUCLEOTIDE SEQUENCE</scope>
    <source>
        <strain evidence="1 3">CBS 304.34</strain>
    </source>
</reference>
<dbReference type="Gene3D" id="3.80.10.10">
    <property type="entry name" value="Ribonuclease Inhibitor"/>
    <property type="match status" value="1"/>
</dbReference>
<dbReference type="Proteomes" id="UP000504636">
    <property type="component" value="Unplaced"/>
</dbReference>
<accession>A0A6A6Y2A2</accession>
<proteinExistence type="predicted"/>
<dbReference type="InterPro" id="IPR032675">
    <property type="entry name" value="LRR_dom_sf"/>
</dbReference>
<reference evidence="3" key="3">
    <citation type="submission" date="2025-04" db="UniProtKB">
        <authorList>
            <consortium name="RefSeq"/>
        </authorList>
    </citation>
    <scope>IDENTIFICATION</scope>
    <source>
        <strain evidence="3">CBS 304.34</strain>
    </source>
</reference>
<protein>
    <submittedName>
        <fullName evidence="1 3">Uncharacterized protein</fullName>
    </submittedName>
</protein>